<feature type="compositionally biased region" description="Polar residues" evidence="1">
    <location>
        <begin position="94"/>
        <end position="113"/>
    </location>
</feature>
<reference evidence="2" key="1">
    <citation type="submission" date="2021-02" db="EMBL/GenBank/DDBJ databases">
        <authorList>
            <person name="Nowell W R."/>
        </authorList>
    </citation>
    <scope>NUCLEOTIDE SEQUENCE</scope>
</reference>
<feature type="region of interest" description="Disordered" evidence="1">
    <location>
        <begin position="77"/>
        <end position="119"/>
    </location>
</feature>
<evidence type="ECO:0000313" key="2">
    <source>
        <dbReference type="EMBL" id="CAF1689134.1"/>
    </source>
</evidence>
<comment type="caution">
    <text evidence="2">The sequence shown here is derived from an EMBL/GenBank/DDBJ whole genome shotgun (WGS) entry which is preliminary data.</text>
</comment>
<gene>
    <name evidence="2" type="ORF">XAT740_LOCUS63167</name>
</gene>
<evidence type="ECO:0000256" key="1">
    <source>
        <dbReference type="SAM" id="MobiDB-lite"/>
    </source>
</evidence>
<feature type="compositionally biased region" description="Low complexity" evidence="1">
    <location>
        <begin position="149"/>
        <end position="160"/>
    </location>
</feature>
<accession>A0A816HPI9</accession>
<sequence length="199" mass="22304">SSRHFDTESVVSSHCHLPVLPVFKDHSLLPFRSHQTLPRTKPLIAPTESSKLDLRLSTNKLNDDMEALEKTLETLLIPSTSDPTGNKKDHHDSASITQSLNRIDQLSSSMSTNEKTKRLSRIVSPTRFEKILSNNPSIDDFSWFHPFSSSSAGSSVPNSPATKPKNRQVRTPLITTPETPRRSMLPTKKTKILPDSNRR</sequence>
<feature type="non-terminal residue" evidence="2">
    <location>
        <position position="199"/>
    </location>
</feature>
<organism evidence="2 3">
    <name type="scientific">Adineta ricciae</name>
    <name type="common">Rotifer</name>
    <dbReference type="NCBI Taxonomy" id="249248"/>
    <lineage>
        <taxon>Eukaryota</taxon>
        <taxon>Metazoa</taxon>
        <taxon>Spiralia</taxon>
        <taxon>Gnathifera</taxon>
        <taxon>Rotifera</taxon>
        <taxon>Eurotatoria</taxon>
        <taxon>Bdelloidea</taxon>
        <taxon>Adinetida</taxon>
        <taxon>Adinetidae</taxon>
        <taxon>Adineta</taxon>
    </lineage>
</organism>
<dbReference type="EMBL" id="CAJNOR010018963">
    <property type="protein sequence ID" value="CAF1689134.1"/>
    <property type="molecule type" value="Genomic_DNA"/>
</dbReference>
<dbReference type="AlphaFoldDB" id="A0A816HPI9"/>
<keyword evidence="3" id="KW-1185">Reference proteome</keyword>
<feature type="region of interest" description="Disordered" evidence="1">
    <location>
        <begin position="149"/>
        <end position="199"/>
    </location>
</feature>
<proteinExistence type="predicted"/>
<evidence type="ECO:0000313" key="3">
    <source>
        <dbReference type="Proteomes" id="UP000663828"/>
    </source>
</evidence>
<protein>
    <submittedName>
        <fullName evidence="2">Uncharacterized protein</fullName>
    </submittedName>
</protein>
<dbReference type="Proteomes" id="UP000663828">
    <property type="component" value="Unassembled WGS sequence"/>
</dbReference>
<name>A0A816HPI9_ADIRI</name>
<feature type="non-terminal residue" evidence="2">
    <location>
        <position position="1"/>
    </location>
</feature>